<keyword evidence="2" id="KW-0808">Transferase</keyword>
<dbReference type="AlphaFoldDB" id="A0A6G0TT42"/>
<keyword evidence="5" id="KW-1185">Reference proteome</keyword>
<organism evidence="4 5">
    <name type="scientific">Aphis glycines</name>
    <name type="common">Soybean aphid</name>
    <dbReference type="NCBI Taxonomy" id="307491"/>
    <lineage>
        <taxon>Eukaryota</taxon>
        <taxon>Metazoa</taxon>
        <taxon>Ecdysozoa</taxon>
        <taxon>Arthropoda</taxon>
        <taxon>Hexapoda</taxon>
        <taxon>Insecta</taxon>
        <taxon>Pterygota</taxon>
        <taxon>Neoptera</taxon>
        <taxon>Paraneoptera</taxon>
        <taxon>Hemiptera</taxon>
        <taxon>Sternorrhyncha</taxon>
        <taxon>Aphidomorpha</taxon>
        <taxon>Aphidoidea</taxon>
        <taxon>Aphididae</taxon>
        <taxon>Aphidini</taxon>
        <taxon>Aphis</taxon>
        <taxon>Aphis</taxon>
    </lineage>
</organism>
<comment type="similarity">
    <text evidence="1">Belongs to the sulfotransferase 1 family.</text>
</comment>
<dbReference type="EMBL" id="VYZN01000017">
    <property type="protein sequence ID" value="KAE9538215.1"/>
    <property type="molecule type" value="Genomic_DNA"/>
</dbReference>
<dbReference type="InterPro" id="IPR000863">
    <property type="entry name" value="Sulfotransferase_dom"/>
</dbReference>
<dbReference type="SUPFAM" id="SSF52540">
    <property type="entry name" value="P-loop containing nucleoside triphosphate hydrolases"/>
    <property type="match status" value="1"/>
</dbReference>
<sequence length="344" mass="40068">MAGITYSSVDNEVSDILNKSFDNTFRNGYIKANDVMLSASFKKFGQCILDMEIRDDDVWVCSFPKTDVSFSRLAERKKTYCALGTTWCQEMTWCITNDVDLEGAKQSLAERFPFFEHTAQVDYEKVLQEKPNLNLPLYVSDSFKFINELKSPRFIKTHLPYKLLPKKLREQSTKAKIVYVARNPKDTCLSYFHHCCLLDGYNGSFNDFCKLFTSDSHNPFFDHILSYWERRNDSQVLFLKYEDMKQDLRSVILQTAQFLGKDLTDGQVLVLENHLSFKSMKNNRAVNFEPVIEFYKTINYLVDTKGSFIRSGIVGEAKQKMSPEFIKVFDEWEEKCLGKSELKF</sequence>
<dbReference type="OrthoDB" id="205623at2759"/>
<proteinExistence type="inferred from homology"/>
<protein>
    <recommendedName>
        <fullName evidence="3">Sulfotransferase domain-containing protein</fullName>
    </recommendedName>
</protein>
<evidence type="ECO:0000313" key="5">
    <source>
        <dbReference type="Proteomes" id="UP000475862"/>
    </source>
</evidence>
<evidence type="ECO:0000256" key="2">
    <source>
        <dbReference type="ARBA" id="ARBA00022679"/>
    </source>
</evidence>
<dbReference type="Proteomes" id="UP000475862">
    <property type="component" value="Unassembled WGS sequence"/>
</dbReference>
<dbReference type="GO" id="GO:0008146">
    <property type="term" value="F:sulfotransferase activity"/>
    <property type="evidence" value="ECO:0007669"/>
    <property type="project" value="InterPro"/>
</dbReference>
<gene>
    <name evidence="4" type="ORF">AGLY_006187</name>
</gene>
<comment type="caution">
    <text evidence="4">The sequence shown here is derived from an EMBL/GenBank/DDBJ whole genome shotgun (WGS) entry which is preliminary data.</text>
</comment>
<evidence type="ECO:0000256" key="1">
    <source>
        <dbReference type="ARBA" id="ARBA00005771"/>
    </source>
</evidence>
<name>A0A6G0TT42_APHGL</name>
<feature type="domain" description="Sulfotransferase" evidence="3">
    <location>
        <begin position="84"/>
        <end position="339"/>
    </location>
</feature>
<dbReference type="Pfam" id="PF00685">
    <property type="entry name" value="Sulfotransfer_1"/>
    <property type="match status" value="1"/>
</dbReference>
<evidence type="ECO:0000313" key="4">
    <source>
        <dbReference type="EMBL" id="KAE9538215.1"/>
    </source>
</evidence>
<dbReference type="PANTHER" id="PTHR11783">
    <property type="entry name" value="SULFOTRANSFERASE SULT"/>
    <property type="match status" value="1"/>
</dbReference>
<dbReference type="Gene3D" id="3.40.50.300">
    <property type="entry name" value="P-loop containing nucleotide triphosphate hydrolases"/>
    <property type="match status" value="1"/>
</dbReference>
<accession>A0A6G0TT42</accession>
<dbReference type="InterPro" id="IPR027417">
    <property type="entry name" value="P-loop_NTPase"/>
</dbReference>
<reference evidence="4 5" key="1">
    <citation type="submission" date="2019-08" db="EMBL/GenBank/DDBJ databases">
        <title>The genome of the soybean aphid Biotype 1, its phylome, world population structure and adaptation to the North American continent.</title>
        <authorList>
            <person name="Giordano R."/>
            <person name="Donthu R.K."/>
            <person name="Hernandez A.G."/>
            <person name="Wright C.L."/>
            <person name="Zimin A.V."/>
        </authorList>
    </citation>
    <scope>NUCLEOTIDE SEQUENCE [LARGE SCALE GENOMIC DNA]</scope>
    <source>
        <tissue evidence="4">Whole aphids</tissue>
    </source>
</reference>
<evidence type="ECO:0000259" key="3">
    <source>
        <dbReference type="Pfam" id="PF00685"/>
    </source>
</evidence>